<protein>
    <recommendedName>
        <fullName evidence="3">Histidine kinase</fullName>
    </recommendedName>
</protein>
<proteinExistence type="predicted"/>
<sequence length="164" mass="18204">MSLPAFATPIPALQRPLPPAALLRSEPRDDPQYLVLAVELARLAAQWRKRWPGLRLSLPQSGTWPLESWPDALGDALDAVLEAALKRQPYAVLELSLGSAHGELRLDLQGHDPRARAWLPAALPPARRLVAWQGGQLIWHAPRLNHHGGAWKVRLELPLSPARR</sequence>
<dbReference type="RefSeq" id="WP_184589365.1">
    <property type="nucleotide sequence ID" value="NZ_JACHLI010000008.1"/>
</dbReference>
<dbReference type="Proteomes" id="UP000566995">
    <property type="component" value="Unassembled WGS sequence"/>
</dbReference>
<dbReference type="AlphaFoldDB" id="A0A7W7KKI0"/>
<comment type="caution">
    <text evidence="1">The sequence shown here is derived from an EMBL/GenBank/DDBJ whole genome shotgun (WGS) entry which is preliminary data.</text>
</comment>
<evidence type="ECO:0008006" key="3">
    <source>
        <dbReference type="Google" id="ProtNLM"/>
    </source>
</evidence>
<reference evidence="1 2" key="1">
    <citation type="submission" date="2020-08" db="EMBL/GenBank/DDBJ databases">
        <title>Functional genomics of gut bacteria from endangered species of beetles.</title>
        <authorList>
            <person name="Carlos-Shanley C."/>
        </authorList>
    </citation>
    <scope>NUCLEOTIDE SEQUENCE [LARGE SCALE GENOMIC DNA]</scope>
    <source>
        <strain evidence="1 2">S00179</strain>
    </source>
</reference>
<organism evidence="1 2">
    <name type="scientific">Pseudomonas nitroreducens</name>
    <dbReference type="NCBI Taxonomy" id="46680"/>
    <lineage>
        <taxon>Bacteria</taxon>
        <taxon>Pseudomonadati</taxon>
        <taxon>Pseudomonadota</taxon>
        <taxon>Gammaproteobacteria</taxon>
        <taxon>Pseudomonadales</taxon>
        <taxon>Pseudomonadaceae</taxon>
        <taxon>Pseudomonas</taxon>
    </lineage>
</organism>
<name>A0A7W7KKI0_PSENT</name>
<evidence type="ECO:0000313" key="2">
    <source>
        <dbReference type="Proteomes" id="UP000566995"/>
    </source>
</evidence>
<dbReference type="EMBL" id="JACHLI010000008">
    <property type="protein sequence ID" value="MBB4863718.1"/>
    <property type="molecule type" value="Genomic_DNA"/>
</dbReference>
<accession>A0A7W7KKI0</accession>
<evidence type="ECO:0000313" key="1">
    <source>
        <dbReference type="EMBL" id="MBB4863718.1"/>
    </source>
</evidence>
<gene>
    <name evidence="1" type="ORF">HNP46_002570</name>
</gene>